<dbReference type="InParanoid" id="A0A078AEE7"/>
<sequence>MSKLRGWAEKGCKSFTEALGFRTKRITLIGGYCYGTKELIAPMEYDGYTNTEVFLSWVEHCLCKQLKSNQIVIMSLPINKLILMVQKTFRAMPR</sequence>
<evidence type="ECO:0000313" key="1">
    <source>
        <dbReference type="EMBL" id="CDW80639.1"/>
    </source>
</evidence>
<organism evidence="1 2">
    <name type="scientific">Stylonychia lemnae</name>
    <name type="common">Ciliate</name>
    <dbReference type="NCBI Taxonomy" id="5949"/>
    <lineage>
        <taxon>Eukaryota</taxon>
        <taxon>Sar</taxon>
        <taxon>Alveolata</taxon>
        <taxon>Ciliophora</taxon>
        <taxon>Intramacronucleata</taxon>
        <taxon>Spirotrichea</taxon>
        <taxon>Stichotrichia</taxon>
        <taxon>Sporadotrichida</taxon>
        <taxon>Oxytrichidae</taxon>
        <taxon>Stylonychinae</taxon>
        <taxon>Stylonychia</taxon>
    </lineage>
</organism>
<dbReference type="Proteomes" id="UP000039865">
    <property type="component" value="Unassembled WGS sequence"/>
</dbReference>
<keyword evidence="2" id="KW-1185">Reference proteome</keyword>
<dbReference type="AlphaFoldDB" id="A0A078AEE7"/>
<dbReference type="EMBL" id="CCKQ01009172">
    <property type="protein sequence ID" value="CDW80639.1"/>
    <property type="molecule type" value="Genomic_DNA"/>
</dbReference>
<proteinExistence type="predicted"/>
<reference evidence="1 2" key="1">
    <citation type="submission" date="2014-06" db="EMBL/GenBank/DDBJ databases">
        <authorList>
            <person name="Swart Estienne"/>
        </authorList>
    </citation>
    <scope>NUCLEOTIDE SEQUENCE [LARGE SCALE GENOMIC DNA]</scope>
    <source>
        <strain evidence="1 2">130c</strain>
    </source>
</reference>
<name>A0A078AEE7_STYLE</name>
<protein>
    <submittedName>
        <fullName evidence="1">Uncharacterized protein</fullName>
    </submittedName>
</protein>
<gene>
    <name evidence="1" type="primary">Contig17406.g18516</name>
    <name evidence="1" type="ORF">STYLEM_9642</name>
</gene>
<evidence type="ECO:0000313" key="2">
    <source>
        <dbReference type="Proteomes" id="UP000039865"/>
    </source>
</evidence>
<accession>A0A078AEE7</accession>